<sequence>MNDLAKSQRLPVEGARNLRDLGGYCTSDGRTVRKGMVLRSGHPGGLTATGQHALGALALRAIVDLRSNSERMITPFPPGVMSRTHYWARDHDHSTSDFVTILRNPATSGEAMRQFMLSTYEQLPFDQSESIAAMLRLLATGEVPLLVNCTAGKDRTGVACAVLLTTLGVEREQVIEDYALTEQLEDPAASLFTSASNNPLAMIPQINPDVWHAMNRSDPDYLHRAFAVIEERHGTVAAFVSDHLGLSSQEIACLHNHLLEG</sequence>
<reference evidence="3 4" key="1">
    <citation type="submission" date="2020-08" db="EMBL/GenBank/DDBJ databases">
        <title>Genomic Encyclopedia of Type Strains, Phase IV (KMG-IV): sequencing the most valuable type-strain genomes for metagenomic binning, comparative biology and taxonomic classification.</title>
        <authorList>
            <person name="Goeker M."/>
        </authorList>
    </citation>
    <scope>NUCLEOTIDE SEQUENCE [LARGE SCALE GENOMIC DNA]</scope>
    <source>
        <strain evidence="3 4">DSM 17507</strain>
    </source>
</reference>
<dbReference type="AlphaFoldDB" id="A0A7W7ADI2"/>
<comment type="caution">
    <text evidence="3">The sequence shown here is derived from an EMBL/GenBank/DDBJ whole genome shotgun (WGS) entry which is preliminary data.</text>
</comment>
<keyword evidence="4" id="KW-1185">Reference proteome</keyword>
<dbReference type="PANTHER" id="PTHR31126:SF1">
    <property type="entry name" value="TYROSINE SPECIFIC PROTEIN PHOSPHATASES DOMAIN-CONTAINING PROTEIN"/>
    <property type="match status" value="1"/>
</dbReference>
<protein>
    <submittedName>
        <fullName evidence="3">Protein-tyrosine phosphatase</fullName>
        <ecNumber evidence="3">3.1.3.48</ecNumber>
    </submittedName>
</protein>
<dbReference type="EMBL" id="JACHOA010000006">
    <property type="protein sequence ID" value="MBB4615023.1"/>
    <property type="molecule type" value="Genomic_DNA"/>
</dbReference>
<name>A0A7W7ADI2_9SPHN</name>
<keyword evidence="3" id="KW-0378">Hydrolase</keyword>
<gene>
    <name evidence="3" type="ORF">GGR37_003313</name>
</gene>
<dbReference type="InterPro" id="IPR026893">
    <property type="entry name" value="Tyr/Ser_Pase_IphP-type"/>
</dbReference>
<dbReference type="GO" id="GO:0004725">
    <property type="term" value="F:protein tyrosine phosphatase activity"/>
    <property type="evidence" value="ECO:0007669"/>
    <property type="project" value="UniProtKB-EC"/>
</dbReference>
<dbReference type="Pfam" id="PF13350">
    <property type="entry name" value="Y_phosphatase3"/>
    <property type="match status" value="1"/>
</dbReference>
<dbReference type="InterPro" id="IPR029021">
    <property type="entry name" value="Prot-tyrosine_phosphatase-like"/>
</dbReference>
<evidence type="ECO:0000259" key="2">
    <source>
        <dbReference type="PROSITE" id="PS50056"/>
    </source>
</evidence>
<dbReference type="Gene3D" id="3.90.190.10">
    <property type="entry name" value="Protein tyrosine phosphatase superfamily"/>
    <property type="match status" value="1"/>
</dbReference>
<accession>A0A7W7ADI2</accession>
<evidence type="ECO:0000313" key="4">
    <source>
        <dbReference type="Proteomes" id="UP000538566"/>
    </source>
</evidence>
<dbReference type="OrthoDB" id="1188001at2"/>
<dbReference type="RefSeq" id="WP_158637737.1">
    <property type="nucleotide sequence ID" value="NZ_JACHOA010000006.1"/>
</dbReference>
<evidence type="ECO:0000313" key="3">
    <source>
        <dbReference type="EMBL" id="MBB4615023.1"/>
    </source>
</evidence>
<organism evidence="3 4">
    <name type="scientific">Novosphingobium taihuense</name>
    <dbReference type="NCBI Taxonomy" id="260085"/>
    <lineage>
        <taxon>Bacteria</taxon>
        <taxon>Pseudomonadati</taxon>
        <taxon>Pseudomonadota</taxon>
        <taxon>Alphaproteobacteria</taxon>
        <taxon>Sphingomonadales</taxon>
        <taxon>Sphingomonadaceae</taxon>
        <taxon>Novosphingobium</taxon>
    </lineage>
</organism>
<dbReference type="InterPro" id="IPR000387">
    <property type="entry name" value="Tyr_Pase_dom"/>
</dbReference>
<dbReference type="PROSITE" id="PS50056">
    <property type="entry name" value="TYR_PHOSPHATASE_2"/>
    <property type="match status" value="1"/>
</dbReference>
<feature type="domain" description="Tyrosine specific protein phosphatases" evidence="2">
    <location>
        <begin position="129"/>
        <end position="176"/>
    </location>
</feature>
<dbReference type="EC" id="3.1.3.48" evidence="3"/>
<dbReference type="Proteomes" id="UP000538566">
    <property type="component" value="Unassembled WGS sequence"/>
</dbReference>
<proteinExistence type="inferred from homology"/>
<comment type="similarity">
    <text evidence="1">Belongs to the protein-tyrosine phosphatase family.</text>
</comment>
<dbReference type="PANTHER" id="PTHR31126">
    <property type="entry name" value="TYROSINE-PROTEIN PHOSPHATASE"/>
    <property type="match status" value="1"/>
</dbReference>
<evidence type="ECO:0000256" key="1">
    <source>
        <dbReference type="ARBA" id="ARBA00009580"/>
    </source>
</evidence>
<dbReference type="SUPFAM" id="SSF52799">
    <property type="entry name" value="(Phosphotyrosine protein) phosphatases II"/>
    <property type="match status" value="1"/>
</dbReference>